<dbReference type="Pfam" id="PF01551">
    <property type="entry name" value="Peptidase_M23"/>
    <property type="match status" value="1"/>
</dbReference>
<dbReference type="Proteomes" id="UP001230654">
    <property type="component" value="Unassembled WGS sequence"/>
</dbReference>
<organism evidence="3 4">
    <name type="scientific">Streptomyces rishiriensis</name>
    <dbReference type="NCBI Taxonomy" id="68264"/>
    <lineage>
        <taxon>Bacteria</taxon>
        <taxon>Bacillati</taxon>
        <taxon>Actinomycetota</taxon>
        <taxon>Actinomycetes</taxon>
        <taxon>Kitasatosporales</taxon>
        <taxon>Streptomycetaceae</taxon>
        <taxon>Streptomyces</taxon>
    </lineage>
</organism>
<dbReference type="PANTHER" id="PTHR21666">
    <property type="entry name" value="PEPTIDASE-RELATED"/>
    <property type="match status" value="1"/>
</dbReference>
<dbReference type="InterPro" id="IPR016047">
    <property type="entry name" value="M23ase_b-sheet_dom"/>
</dbReference>
<feature type="region of interest" description="Disordered" evidence="1">
    <location>
        <begin position="1"/>
        <end position="117"/>
    </location>
</feature>
<dbReference type="EMBL" id="JAUSWV010000001">
    <property type="protein sequence ID" value="MDQ0578218.1"/>
    <property type="molecule type" value="Genomic_DNA"/>
</dbReference>
<proteinExistence type="predicted"/>
<dbReference type="CDD" id="cd12797">
    <property type="entry name" value="M23_peptidase"/>
    <property type="match status" value="1"/>
</dbReference>
<evidence type="ECO:0000313" key="3">
    <source>
        <dbReference type="EMBL" id="MDQ0578218.1"/>
    </source>
</evidence>
<evidence type="ECO:0000256" key="1">
    <source>
        <dbReference type="SAM" id="MobiDB-lite"/>
    </source>
</evidence>
<dbReference type="PANTHER" id="PTHR21666:SF270">
    <property type="entry name" value="MUREIN HYDROLASE ACTIVATOR ENVC"/>
    <property type="match status" value="1"/>
</dbReference>
<name>A0ABU0NHC1_STRRH</name>
<feature type="domain" description="M23ase beta-sheet core" evidence="2">
    <location>
        <begin position="140"/>
        <end position="228"/>
    </location>
</feature>
<dbReference type="InterPro" id="IPR011055">
    <property type="entry name" value="Dup_hybrid_motif"/>
</dbReference>
<evidence type="ECO:0000259" key="2">
    <source>
        <dbReference type="Pfam" id="PF01551"/>
    </source>
</evidence>
<dbReference type="InterPro" id="IPR050570">
    <property type="entry name" value="Cell_wall_metabolism_enzyme"/>
</dbReference>
<dbReference type="RefSeq" id="WP_307160857.1">
    <property type="nucleotide sequence ID" value="NZ_JAUSWV010000001.1"/>
</dbReference>
<comment type="caution">
    <text evidence="3">The sequence shown here is derived from an EMBL/GenBank/DDBJ whole genome shotgun (WGS) entry which is preliminary data.</text>
</comment>
<dbReference type="SUPFAM" id="SSF51261">
    <property type="entry name" value="Duplicated hybrid motif"/>
    <property type="match status" value="1"/>
</dbReference>
<sequence length="248" mass="25514">MAAFAFSGNERDVAGDTPAPLTVTTFPAFPTASVMPPAAEEQPDGGVIVAPELPEDEDANANAGSDSESGSDADSDSVAAPPEEEPGGEVPEVPEQSPSAEQRQGAGSEEGRTAGAATAPVRGYVITSTYAQAGNWSTGHHTGVDLAVQVGTPVVSVLPGMVLMSATDASYGHYILIRHAEHEYSLYAHLSRLDVRQGATVSAAQQIGLSGATGNVTGPHLHFEVRTEPVFGSDIDPVAYLADHGVRL</sequence>
<protein>
    <submittedName>
        <fullName evidence="3">Murein DD-endopeptidase MepM/ murein hydrolase activator NlpD</fullName>
    </submittedName>
</protein>
<keyword evidence="3" id="KW-0378">Hydrolase</keyword>
<evidence type="ECO:0000313" key="4">
    <source>
        <dbReference type="Proteomes" id="UP001230654"/>
    </source>
</evidence>
<keyword evidence="4" id="KW-1185">Reference proteome</keyword>
<gene>
    <name evidence="3" type="ORF">QF030_000396</name>
</gene>
<dbReference type="GO" id="GO:0016787">
    <property type="term" value="F:hydrolase activity"/>
    <property type="evidence" value="ECO:0007669"/>
    <property type="project" value="UniProtKB-KW"/>
</dbReference>
<dbReference type="Gene3D" id="2.70.70.10">
    <property type="entry name" value="Glucose Permease (Domain IIA)"/>
    <property type="match status" value="1"/>
</dbReference>
<feature type="compositionally biased region" description="Low complexity" evidence="1">
    <location>
        <begin position="88"/>
        <end position="102"/>
    </location>
</feature>
<reference evidence="3 4" key="1">
    <citation type="submission" date="2023-07" db="EMBL/GenBank/DDBJ databases">
        <title>Comparative genomics of wheat-associated soil bacteria to identify genetic determinants of phenazine resistance.</title>
        <authorList>
            <person name="Mouncey N."/>
        </authorList>
    </citation>
    <scope>NUCLEOTIDE SEQUENCE [LARGE SCALE GENOMIC DNA]</scope>
    <source>
        <strain evidence="3 4">B2I6</strain>
    </source>
</reference>
<accession>A0ABU0NHC1</accession>